<dbReference type="EMBL" id="UINC01067058">
    <property type="protein sequence ID" value="SVB98372.1"/>
    <property type="molecule type" value="Genomic_DNA"/>
</dbReference>
<accession>A0A382IGK0</accession>
<feature type="domain" description="Leucine-binding protein" evidence="2">
    <location>
        <begin position="42"/>
        <end position="374"/>
    </location>
</feature>
<dbReference type="PANTHER" id="PTHR30483">
    <property type="entry name" value="LEUCINE-SPECIFIC-BINDING PROTEIN"/>
    <property type="match status" value="1"/>
</dbReference>
<dbReference type="SUPFAM" id="SSF53822">
    <property type="entry name" value="Periplasmic binding protein-like I"/>
    <property type="match status" value="1"/>
</dbReference>
<dbReference type="AlphaFoldDB" id="A0A382IGK0"/>
<dbReference type="InterPro" id="IPR028081">
    <property type="entry name" value="Leu-bd"/>
</dbReference>
<dbReference type="Pfam" id="PF13458">
    <property type="entry name" value="Peripla_BP_6"/>
    <property type="match status" value="1"/>
</dbReference>
<sequence>MFKRPYCRQWKRRTLLQGALASTACVALNRVAPVMGQSGVARIGALLPLTGEADVVAAQMRAGIDAGVEELNAKGGVLGRRVEVIYRDTEAHPNKLAQHCHDLVRNESVAGVVGPFIAAGRKFAARHLAELGVPLVNATNHEGRFCHPNLFTLGPTPTQDVSPLIEYVDGGVGRNYFLVGSYPSWQNSMFRQSRFRIVDHGGHVSGQALTDVGEKEFEPVLRWISETDADTVLYCVPRSNGPLFIKQAKQMGLLGRLTFAWVGFNEAHHALLSAKEAAHVVTCSSFVMSDGTPGVRDFVERVKKARGGNFPVTYYAHNHGAAVAALGEAWSRAGEVSGRAALTVLPGLRFNSAGGPMTIDAESHHSTLNLVIARGGREGLQVVKRLGPVDANAGCLV</sequence>
<dbReference type="Gene3D" id="3.40.50.2300">
    <property type="match status" value="2"/>
</dbReference>
<proteinExistence type="predicted"/>
<evidence type="ECO:0000259" key="2">
    <source>
        <dbReference type="Pfam" id="PF13458"/>
    </source>
</evidence>
<gene>
    <name evidence="3" type="ORF">METZ01_LOCUS251226</name>
</gene>
<dbReference type="InterPro" id="IPR028082">
    <property type="entry name" value="Peripla_BP_I"/>
</dbReference>
<keyword evidence="1" id="KW-0732">Signal</keyword>
<name>A0A382IGK0_9ZZZZ</name>
<reference evidence="3" key="1">
    <citation type="submission" date="2018-05" db="EMBL/GenBank/DDBJ databases">
        <authorList>
            <person name="Lanie J.A."/>
            <person name="Ng W.-L."/>
            <person name="Kazmierczak K.M."/>
            <person name="Andrzejewski T.M."/>
            <person name="Davidsen T.M."/>
            <person name="Wayne K.J."/>
            <person name="Tettelin H."/>
            <person name="Glass J.I."/>
            <person name="Rusch D."/>
            <person name="Podicherti R."/>
            <person name="Tsui H.-C.T."/>
            <person name="Winkler M.E."/>
        </authorList>
    </citation>
    <scope>NUCLEOTIDE SEQUENCE</scope>
</reference>
<evidence type="ECO:0000256" key="1">
    <source>
        <dbReference type="ARBA" id="ARBA00022729"/>
    </source>
</evidence>
<protein>
    <recommendedName>
        <fullName evidence="2">Leucine-binding protein domain-containing protein</fullName>
    </recommendedName>
</protein>
<dbReference type="InterPro" id="IPR051010">
    <property type="entry name" value="BCAA_transport"/>
</dbReference>
<evidence type="ECO:0000313" key="3">
    <source>
        <dbReference type="EMBL" id="SVB98372.1"/>
    </source>
</evidence>
<dbReference type="PROSITE" id="PS51257">
    <property type="entry name" value="PROKAR_LIPOPROTEIN"/>
    <property type="match status" value="1"/>
</dbReference>
<organism evidence="3">
    <name type="scientific">marine metagenome</name>
    <dbReference type="NCBI Taxonomy" id="408172"/>
    <lineage>
        <taxon>unclassified sequences</taxon>
        <taxon>metagenomes</taxon>
        <taxon>ecological metagenomes</taxon>
    </lineage>
</organism>